<evidence type="ECO:0000313" key="3">
    <source>
        <dbReference type="Proteomes" id="UP000198706"/>
    </source>
</evidence>
<dbReference type="STRING" id="137658.SAMN05216186_1066"/>
<dbReference type="RefSeq" id="WP_084335342.1">
    <property type="nucleotide sequence ID" value="NZ_FNFD01000006.1"/>
</dbReference>
<dbReference type="Gene3D" id="2.120.10.30">
    <property type="entry name" value="TolB, C-terminal domain"/>
    <property type="match status" value="2"/>
</dbReference>
<dbReference type="InterPro" id="IPR051344">
    <property type="entry name" value="Vgb"/>
</dbReference>
<dbReference type="Gene3D" id="2.40.10.500">
    <property type="match status" value="1"/>
</dbReference>
<proteinExistence type="predicted"/>
<dbReference type="Proteomes" id="UP000198706">
    <property type="component" value="Unassembled WGS sequence"/>
</dbReference>
<dbReference type="AlphaFoldDB" id="A0A1G9AQ15"/>
<name>A0A1G9AQ15_9PSED</name>
<accession>A0A1G9AQ15</accession>
<reference evidence="2 3" key="1">
    <citation type="submission" date="2016-10" db="EMBL/GenBank/DDBJ databases">
        <authorList>
            <person name="de Groot N.N."/>
        </authorList>
    </citation>
    <scope>NUCLEOTIDE SEQUENCE [LARGE SCALE GENOMIC DNA]</scope>
    <source>
        <strain evidence="2 3">JCM 21544</strain>
    </source>
</reference>
<organism evidence="2 3">
    <name type="scientific">Pseudomonas indica</name>
    <dbReference type="NCBI Taxonomy" id="137658"/>
    <lineage>
        <taxon>Bacteria</taxon>
        <taxon>Pseudomonadati</taxon>
        <taxon>Pseudomonadota</taxon>
        <taxon>Gammaproteobacteria</taxon>
        <taxon>Pseudomonadales</taxon>
        <taxon>Pseudomonadaceae</taxon>
        <taxon>Pseudomonas</taxon>
    </lineage>
</organism>
<dbReference type="SUPFAM" id="SSF63829">
    <property type="entry name" value="Calcium-dependent phosphotriesterase"/>
    <property type="match status" value="2"/>
</dbReference>
<keyword evidence="1" id="KW-0732">Signal</keyword>
<dbReference type="PANTHER" id="PTHR40274:SF4">
    <property type="entry name" value="BLL1406 PROTEIN"/>
    <property type="match status" value="1"/>
</dbReference>
<sequence length="581" mass="61186">MPTPAFPRSHTTPTTPWRISAALLALSVMASPFALASPAAGGSQREPVFAYPLVKGATLSSTNGVYVNDRDELFVTSVVGRSITQLNPRSGRVIRTLGPAQGVEAPDDLVFDHAGNLYWTAFLTGEIGRLTPDGEKTTVANLGRGVNAITISDDGNTLYVSRVFLADEVWQIDLTGANPPRLLANNLGGFNGMDLGPDGKLYGPLWYHGQVARIDPATGSVKIVANGLGTPAAVKFNAAGELFVIDQARGQVLRVDVESGTLQTVAEVGEGADNLAFDSKGTLYVSNAHDAAIRRVTLNGDEGEVRRLTRGGMTTGAGIAVHKAGGRESVFVADIYSLREYAPRTGRLRSIAHSIVGGVTPLNTPFSVGSHGDYLVTTSWFSNAVQVWDPALETVVADHRDFSVPLNAIGFGNDLAVAELGSRCVMQRPANTTERNPLGCGFSVPVGLAQRDGKLWVSDWATGSVWQVAEGYKALASPKRVADGFAQPEGLAATPSGALLVVETGADRLVKLDLATGKRTVLAKDLPVGNSGTPGYPPSWIFNGVAVDDCGVAYVTVDGDRSVRRIADLQAVRCELGGGQR</sequence>
<gene>
    <name evidence="2" type="ORF">SAMN05216186_1066</name>
</gene>
<dbReference type="EMBL" id="FNFD01000006">
    <property type="protein sequence ID" value="SDK29331.1"/>
    <property type="molecule type" value="Genomic_DNA"/>
</dbReference>
<evidence type="ECO:0000313" key="2">
    <source>
        <dbReference type="EMBL" id="SDK29331.1"/>
    </source>
</evidence>
<feature type="chain" id="PRO_5011546437" evidence="1">
    <location>
        <begin position="37"/>
        <end position="581"/>
    </location>
</feature>
<dbReference type="InterPro" id="IPR011042">
    <property type="entry name" value="6-blade_b-propeller_TolB-like"/>
</dbReference>
<feature type="signal peptide" evidence="1">
    <location>
        <begin position="1"/>
        <end position="36"/>
    </location>
</feature>
<dbReference type="PANTHER" id="PTHR40274">
    <property type="entry name" value="VIRGINIAMYCIN B LYASE"/>
    <property type="match status" value="1"/>
</dbReference>
<keyword evidence="3" id="KW-1185">Reference proteome</keyword>
<protein>
    <submittedName>
        <fullName evidence="2">Sugar lactone lactonase YvrE</fullName>
    </submittedName>
</protein>
<evidence type="ECO:0000256" key="1">
    <source>
        <dbReference type="SAM" id="SignalP"/>
    </source>
</evidence>